<name>A0AAF3ECM3_9BILA</name>
<feature type="region of interest" description="Disordered" evidence="2">
    <location>
        <begin position="1"/>
        <end position="145"/>
    </location>
</feature>
<dbReference type="PANTHER" id="PTHR12455:SF0">
    <property type="entry name" value="NUCLEOLAR COMPLEX PROTEIN 4 HOMOLOG"/>
    <property type="match status" value="1"/>
</dbReference>
<feature type="compositionally biased region" description="Acidic residues" evidence="2">
    <location>
        <begin position="99"/>
        <end position="141"/>
    </location>
</feature>
<evidence type="ECO:0000256" key="2">
    <source>
        <dbReference type="SAM" id="MobiDB-lite"/>
    </source>
</evidence>
<feature type="domain" description="CCAAT-binding factor" evidence="3">
    <location>
        <begin position="337"/>
        <end position="484"/>
    </location>
</feature>
<feature type="compositionally biased region" description="Basic and acidic residues" evidence="2">
    <location>
        <begin position="567"/>
        <end position="577"/>
    </location>
</feature>
<dbReference type="GO" id="GO:0032040">
    <property type="term" value="C:small-subunit processome"/>
    <property type="evidence" value="ECO:0007669"/>
    <property type="project" value="TreeGrafter"/>
</dbReference>
<dbReference type="GO" id="GO:0042254">
    <property type="term" value="P:ribosome biogenesis"/>
    <property type="evidence" value="ECO:0007669"/>
    <property type="project" value="InterPro"/>
</dbReference>
<dbReference type="Proteomes" id="UP000887575">
    <property type="component" value="Unassembled WGS sequence"/>
</dbReference>
<sequence length="598" mass="69563">MVLTRRSSRLNPSNEPTPEAPVEPVKNEPAPTPTKSKMLIVDEDTPDEETLSDDDDIEVIENFPEVVHQVEENEEADEIEVLDENGLVNHEVQAKETESMEDESEDDEDEEDDEEEEKESDELEDENGSEEDEDEELEEEPPAILDKNQWTQLFEEQNFESLKEAVVWTTKLQKSWRETFEKHLGNGVEAFIEKIGGKTKIAVSKMHGFFFDGQLGAPHFLLFLMKRMNDEISAITHSPTAKWNVFRCLKVIQSALESSSEFRGHKVGQFHGGKKGMKTVKRAYQDLWLDVLKKKLPKKVLRLAVVHLSKSVLDFVPTPHLFAEFFFKIFKRGGIFAILAIDGIFELIVKHNFEFPDFYEYVYQQTTAQSFYTEHKWHFLKNIDKFLSSSHVPEYVVAGFLKRLSRLLLWAPLDAQESMLALIKNLLIRHKSLNILIHRDVPEKLLDDPYLEDRPLKDCRAFDSSLWEIKAMQSHWFPNVAKRANFIDRPTEKTESMVRIRDFSAYLAQLFERKYGEALASRNAHFEESQDMNDEDEENEENEREETKKDGRKRAKGSKKSGKRAKHEFEIQLRADEPTGQFFPQSSTVCDFNRFWTE</sequence>
<dbReference type="InterPro" id="IPR005612">
    <property type="entry name" value="CCAAT-binding_factor"/>
</dbReference>
<dbReference type="WBParaSite" id="MBELARI_LOCUS11706">
    <property type="protein sequence ID" value="MBELARI_LOCUS11706"/>
    <property type="gene ID" value="MBELARI_LOCUS11706"/>
</dbReference>
<feature type="region of interest" description="Disordered" evidence="2">
    <location>
        <begin position="523"/>
        <end position="583"/>
    </location>
</feature>
<evidence type="ECO:0000256" key="1">
    <source>
        <dbReference type="ARBA" id="ARBA00007797"/>
    </source>
</evidence>
<dbReference type="GO" id="GO:0030692">
    <property type="term" value="C:Noc4p-Nop14p complex"/>
    <property type="evidence" value="ECO:0007669"/>
    <property type="project" value="TreeGrafter"/>
</dbReference>
<evidence type="ECO:0000313" key="4">
    <source>
        <dbReference type="Proteomes" id="UP000887575"/>
    </source>
</evidence>
<evidence type="ECO:0000259" key="3">
    <source>
        <dbReference type="Pfam" id="PF03914"/>
    </source>
</evidence>
<feature type="compositionally biased region" description="Basic residues" evidence="2">
    <location>
        <begin position="550"/>
        <end position="566"/>
    </location>
</feature>
<evidence type="ECO:0000313" key="5">
    <source>
        <dbReference type="WBParaSite" id="MBELARI_LOCUS11706"/>
    </source>
</evidence>
<dbReference type="InterPro" id="IPR027193">
    <property type="entry name" value="Noc4"/>
</dbReference>
<dbReference type="AlphaFoldDB" id="A0AAF3ECM3"/>
<dbReference type="Pfam" id="PF03914">
    <property type="entry name" value="CBF"/>
    <property type="match status" value="1"/>
</dbReference>
<organism evidence="4 5">
    <name type="scientific">Mesorhabditis belari</name>
    <dbReference type="NCBI Taxonomy" id="2138241"/>
    <lineage>
        <taxon>Eukaryota</taxon>
        <taxon>Metazoa</taxon>
        <taxon>Ecdysozoa</taxon>
        <taxon>Nematoda</taxon>
        <taxon>Chromadorea</taxon>
        <taxon>Rhabditida</taxon>
        <taxon>Rhabditina</taxon>
        <taxon>Rhabditomorpha</taxon>
        <taxon>Rhabditoidea</taxon>
        <taxon>Rhabditidae</taxon>
        <taxon>Mesorhabditinae</taxon>
        <taxon>Mesorhabditis</taxon>
    </lineage>
</organism>
<keyword evidence="4" id="KW-1185">Reference proteome</keyword>
<proteinExistence type="inferred from homology"/>
<accession>A0AAF3ECM3</accession>
<comment type="similarity">
    <text evidence="1">Belongs to the CBF/MAK21 family.</text>
</comment>
<dbReference type="PANTHER" id="PTHR12455">
    <property type="entry name" value="NUCLEOLAR COMPLEX PROTEIN 4"/>
    <property type="match status" value="1"/>
</dbReference>
<feature type="compositionally biased region" description="Acidic residues" evidence="2">
    <location>
        <begin position="41"/>
        <end position="59"/>
    </location>
</feature>
<feature type="compositionally biased region" description="Acidic residues" evidence="2">
    <location>
        <begin position="72"/>
        <end position="83"/>
    </location>
</feature>
<protein>
    <submittedName>
        <fullName evidence="5">CCAAT-binding factor domain-containing protein</fullName>
    </submittedName>
</protein>
<feature type="compositionally biased region" description="Acidic residues" evidence="2">
    <location>
        <begin position="529"/>
        <end position="544"/>
    </location>
</feature>
<reference evidence="5" key="1">
    <citation type="submission" date="2024-02" db="UniProtKB">
        <authorList>
            <consortium name="WormBaseParasite"/>
        </authorList>
    </citation>
    <scope>IDENTIFICATION</scope>
</reference>